<name>A0ABZ1CZU1_9TREE</name>
<dbReference type="Proteomes" id="UP001329825">
    <property type="component" value="Chromosome 5"/>
</dbReference>
<gene>
    <name evidence="2" type="ORF">IL334_004252</name>
</gene>
<feature type="region of interest" description="Disordered" evidence="1">
    <location>
        <begin position="1"/>
        <end position="24"/>
    </location>
</feature>
<organism evidence="2 3">
    <name type="scientific">Kwoniella shivajii</name>
    <dbReference type="NCBI Taxonomy" id="564305"/>
    <lineage>
        <taxon>Eukaryota</taxon>
        <taxon>Fungi</taxon>
        <taxon>Dikarya</taxon>
        <taxon>Basidiomycota</taxon>
        <taxon>Agaricomycotina</taxon>
        <taxon>Tremellomycetes</taxon>
        <taxon>Tremellales</taxon>
        <taxon>Cryptococcaceae</taxon>
        <taxon>Kwoniella</taxon>
    </lineage>
</organism>
<dbReference type="InterPro" id="IPR042859">
    <property type="entry name" value="NOL11"/>
</dbReference>
<proteinExistence type="predicted"/>
<dbReference type="PANTHER" id="PTHR15633">
    <property type="entry name" value="NUCLEOLAR PROTEIN 11"/>
    <property type="match status" value="1"/>
</dbReference>
<dbReference type="EMBL" id="CP141885">
    <property type="protein sequence ID" value="WRT67285.1"/>
    <property type="molecule type" value="Genomic_DNA"/>
</dbReference>
<reference evidence="2 3" key="1">
    <citation type="submission" date="2024-01" db="EMBL/GenBank/DDBJ databases">
        <title>Comparative genomics of Cryptococcus and Kwoniella reveals pathogenesis evolution and contrasting modes of karyotype evolution via chromosome fusion or intercentromeric recombination.</title>
        <authorList>
            <person name="Coelho M.A."/>
            <person name="David-Palma M."/>
            <person name="Shea T."/>
            <person name="Bowers K."/>
            <person name="McGinley-Smith S."/>
            <person name="Mohammad A.W."/>
            <person name="Gnirke A."/>
            <person name="Yurkov A.M."/>
            <person name="Nowrousian M."/>
            <person name="Sun S."/>
            <person name="Cuomo C.A."/>
            <person name="Heitman J."/>
        </authorList>
    </citation>
    <scope>NUCLEOTIDE SEQUENCE [LARGE SCALE GENOMIC DNA]</scope>
    <source>
        <strain evidence="2">CBS 11374</strain>
    </source>
</reference>
<evidence type="ECO:0000313" key="2">
    <source>
        <dbReference type="EMBL" id="WRT67285.1"/>
    </source>
</evidence>
<feature type="compositionally biased region" description="Basic and acidic residues" evidence="1">
    <location>
        <begin position="687"/>
        <end position="708"/>
    </location>
</feature>
<sequence>MASLSTPTQLATFSQPHASSSKSSHITLNPVIGDSGCAVAAVKGDGVWTYNLSTLRPTTSFTVPPSTVFTTSPISYWSTKLTPTTVDVAEDMDVDDDEEEEGKAEVTGEKERITMIGVDKEIWAWKGDDGDKEVIHIGKSTKFLHFLQSSIYPVVAISTNNIYLIDAEFKAQNLTIPFPSSDIVSSRILSPKENSARLVIVDKEGKVAVYHLILEATPRLENVIQGKIGEGKLTFADISEDGSISALDESNRLYTREISSLSSALIPLHLNHPSPTPVLLSLPTKGKPLILLPTLHPTPSILLAIPLSTIPAVLNTTSISTFISTGAITNISILSTKNGIITVGVVLSHLNSDGESGRSVIYTTEVVIPAKGIGMGMLLGTKEQTETYLSPSTDSTVKSHKTEVEKAQDEILQRITTALKKNDIPAVEKAWNDYVVKADPSALTEIFVKKIVNAVFSAALKDGKLNGPYPASIVKGLVERGLINDAMWKEGVVGAGLLPCGDWDTILVCLQNLRTIPSATLVKLLESSLHPLSGSSSPKISNLLRSIISSPPAPTFRLDIRQKLSVEDATSVLEQLVSWAEEHVLRRDEGLRGWDSGSPMPDPESLPSLNSVITYSSLLLDAHLPSFLSYEPSHTLLERFQVSLEPLMAIQTEYRQLRGPVEAVLTLSRREARKAEEKQMQQNSKGRQTDRKNNGKERGDTGARLPEEKVGKWKVEDLVF</sequence>
<feature type="region of interest" description="Disordered" evidence="1">
    <location>
        <begin position="672"/>
        <end position="708"/>
    </location>
</feature>
<evidence type="ECO:0000313" key="3">
    <source>
        <dbReference type="Proteomes" id="UP001329825"/>
    </source>
</evidence>
<dbReference type="PANTHER" id="PTHR15633:SF2">
    <property type="entry name" value="NUCLEOLAR PROTEIN 11"/>
    <property type="match status" value="1"/>
</dbReference>
<feature type="compositionally biased region" description="Polar residues" evidence="1">
    <location>
        <begin position="1"/>
        <end position="18"/>
    </location>
</feature>
<dbReference type="RefSeq" id="XP_062792025.1">
    <property type="nucleotide sequence ID" value="XM_062935974.1"/>
</dbReference>
<dbReference type="GeneID" id="87956383"/>
<accession>A0ABZ1CZU1</accession>
<evidence type="ECO:0000256" key="1">
    <source>
        <dbReference type="SAM" id="MobiDB-lite"/>
    </source>
</evidence>
<keyword evidence="3" id="KW-1185">Reference proteome</keyword>
<protein>
    <submittedName>
        <fullName evidence="2">Uncharacterized protein</fullName>
    </submittedName>
</protein>